<feature type="region of interest" description="Disordered" evidence="12">
    <location>
        <begin position="1"/>
        <end position="35"/>
    </location>
</feature>
<evidence type="ECO:0000313" key="16">
    <source>
        <dbReference type="RefSeq" id="XP_039128620.1"/>
    </source>
</evidence>
<feature type="domain" description="HTH myb-type" evidence="14">
    <location>
        <begin position="81"/>
        <end position="135"/>
    </location>
</feature>
<gene>
    <name evidence="16" type="primary">LOC120264830</name>
</gene>
<evidence type="ECO:0000256" key="1">
    <source>
        <dbReference type="ARBA" id="ARBA00004123"/>
    </source>
</evidence>
<keyword evidence="7" id="KW-0010">Activator</keyword>
<evidence type="ECO:0000256" key="4">
    <source>
        <dbReference type="ARBA" id="ARBA00023015"/>
    </source>
</evidence>
<dbReference type="PROSITE" id="PS51294">
    <property type="entry name" value="HTH_MYB"/>
    <property type="match status" value="2"/>
</dbReference>
<keyword evidence="2" id="KW-0677">Repeat</keyword>
<evidence type="ECO:0000256" key="10">
    <source>
        <dbReference type="ARBA" id="ARBA00071221"/>
    </source>
</evidence>
<name>A0AB40BMI1_DIOCR</name>
<dbReference type="RefSeq" id="XP_039128620.1">
    <property type="nucleotide sequence ID" value="XM_039272686.1"/>
</dbReference>
<keyword evidence="5" id="KW-0287">Flowering</keyword>
<dbReference type="Pfam" id="PF00249">
    <property type="entry name" value="Myb_DNA-binding"/>
    <property type="match status" value="2"/>
</dbReference>
<sequence length="494" mass="53989">MMANEQIGSPSLSIEDACGSGGSPSSGGSTMKKGPWTSAEDAILVDYVRRNGEGNWNSVQKHSGLARCGKSCRLRWANHLRPNLKKGPISPDEEKLIIELHARMGNKWARMAAHLPGRTDNEIKNFWNTRIKRRQRAGNRGYVPYTPPFPENSARRLVAQGYGSQQLGLMNQVTNHLTQLREPEPLFPGFHGNFTNGLLRLDQLSDLSRNVYRTLGTVCPSDPNPNCIKPGFFESSISGSHALLNGTFSASKSSTEAALKLELPSFQCPEMDSSSWLAYPSTPLQTIETHAQNPPADPQVKSDCVSPHNSGLLQELIHQANTLCNSNNQPSSRSSNCSTPLPSGIMESSIVGSCETSMEEFSDPISPLGHSAAYIFSESTTPTSGFLVNELPPSKAAFGAYQAQATAENRRTPNIGNNETLPNFSRPDTSLETDWLEDSVETEESKFILNNALATLLSDDFYGELNNTPMETSSMLDSGAELDSCLWNNMPNFQ</sequence>
<dbReference type="GO" id="GO:0009555">
    <property type="term" value="P:pollen development"/>
    <property type="evidence" value="ECO:0007669"/>
    <property type="project" value="UniProtKB-ARBA"/>
</dbReference>
<keyword evidence="8" id="KW-0804">Transcription</keyword>
<organism evidence="15 16">
    <name type="scientific">Dioscorea cayennensis subsp. rotundata</name>
    <name type="common">White Guinea yam</name>
    <name type="synonym">Dioscorea rotundata</name>
    <dbReference type="NCBI Taxonomy" id="55577"/>
    <lineage>
        <taxon>Eukaryota</taxon>
        <taxon>Viridiplantae</taxon>
        <taxon>Streptophyta</taxon>
        <taxon>Embryophyta</taxon>
        <taxon>Tracheophyta</taxon>
        <taxon>Spermatophyta</taxon>
        <taxon>Magnoliopsida</taxon>
        <taxon>Liliopsida</taxon>
        <taxon>Dioscoreales</taxon>
        <taxon>Dioscoreaceae</taxon>
        <taxon>Dioscorea</taxon>
    </lineage>
</organism>
<feature type="domain" description="Myb-like" evidence="13">
    <location>
        <begin position="81"/>
        <end position="131"/>
    </location>
</feature>
<dbReference type="GO" id="GO:0009908">
    <property type="term" value="P:flower development"/>
    <property type="evidence" value="ECO:0007669"/>
    <property type="project" value="UniProtKB-KW"/>
</dbReference>
<keyword evidence="4" id="KW-0805">Transcription regulation</keyword>
<evidence type="ECO:0000259" key="14">
    <source>
        <dbReference type="PROSITE" id="PS51294"/>
    </source>
</evidence>
<evidence type="ECO:0000256" key="2">
    <source>
        <dbReference type="ARBA" id="ARBA00022737"/>
    </source>
</evidence>
<evidence type="ECO:0000256" key="8">
    <source>
        <dbReference type="ARBA" id="ARBA00023163"/>
    </source>
</evidence>
<evidence type="ECO:0000256" key="12">
    <source>
        <dbReference type="SAM" id="MobiDB-lite"/>
    </source>
</evidence>
<keyword evidence="9" id="KW-0539">Nucleus</keyword>
<protein>
    <recommendedName>
        <fullName evidence="10">Transcription factor GAMYB</fullName>
    </recommendedName>
    <alternativeName>
        <fullName evidence="11">OsGAMyb</fullName>
    </alternativeName>
</protein>
<evidence type="ECO:0000256" key="9">
    <source>
        <dbReference type="ARBA" id="ARBA00023242"/>
    </source>
</evidence>
<accession>A0AB40BMI1</accession>
<reference evidence="16" key="1">
    <citation type="submission" date="2025-08" db="UniProtKB">
        <authorList>
            <consortium name="RefSeq"/>
        </authorList>
    </citation>
    <scope>IDENTIFICATION</scope>
</reference>
<dbReference type="SUPFAM" id="SSF46689">
    <property type="entry name" value="Homeodomain-like"/>
    <property type="match status" value="1"/>
</dbReference>
<dbReference type="GO" id="GO:0003677">
    <property type="term" value="F:DNA binding"/>
    <property type="evidence" value="ECO:0007669"/>
    <property type="project" value="UniProtKB-KW"/>
</dbReference>
<dbReference type="Proteomes" id="UP001515500">
    <property type="component" value="Chromosome 7"/>
</dbReference>
<dbReference type="PANTHER" id="PTHR47995:SF18">
    <property type="entry name" value="TRANSCRIPTION FACTOR MYB65"/>
    <property type="match status" value="1"/>
</dbReference>
<evidence type="ECO:0000256" key="11">
    <source>
        <dbReference type="ARBA" id="ARBA00078675"/>
    </source>
</evidence>
<dbReference type="FunFam" id="1.10.10.60:FF:000119">
    <property type="entry name" value="Transcription factor GAMYB"/>
    <property type="match status" value="1"/>
</dbReference>
<evidence type="ECO:0000256" key="3">
    <source>
        <dbReference type="ARBA" id="ARBA00022782"/>
    </source>
</evidence>
<evidence type="ECO:0000313" key="15">
    <source>
        <dbReference type="Proteomes" id="UP001515500"/>
    </source>
</evidence>
<dbReference type="FunFam" id="1.10.10.60:FF:000001">
    <property type="entry name" value="MYB-related transcription factor"/>
    <property type="match status" value="1"/>
</dbReference>
<keyword evidence="3" id="KW-0221">Differentiation</keyword>
<evidence type="ECO:0000256" key="6">
    <source>
        <dbReference type="ARBA" id="ARBA00023125"/>
    </source>
</evidence>
<feature type="domain" description="HTH myb-type" evidence="14">
    <location>
        <begin position="28"/>
        <end position="80"/>
    </location>
</feature>
<feature type="domain" description="Myb-like" evidence="13">
    <location>
        <begin position="28"/>
        <end position="80"/>
    </location>
</feature>
<dbReference type="CDD" id="cd00167">
    <property type="entry name" value="SANT"/>
    <property type="match status" value="2"/>
</dbReference>
<proteinExistence type="predicted"/>
<keyword evidence="15" id="KW-1185">Reference proteome</keyword>
<dbReference type="AlphaFoldDB" id="A0AB40BMI1"/>
<feature type="compositionally biased region" description="Polar residues" evidence="12">
    <location>
        <begin position="1"/>
        <end position="12"/>
    </location>
</feature>
<evidence type="ECO:0000256" key="7">
    <source>
        <dbReference type="ARBA" id="ARBA00023159"/>
    </source>
</evidence>
<dbReference type="InterPro" id="IPR009057">
    <property type="entry name" value="Homeodomain-like_sf"/>
</dbReference>
<dbReference type="Gene3D" id="1.10.10.60">
    <property type="entry name" value="Homeodomain-like"/>
    <property type="match status" value="2"/>
</dbReference>
<dbReference type="GeneID" id="120264830"/>
<dbReference type="PANTHER" id="PTHR47995">
    <property type="entry name" value="TRANSCRIPTION FACTOR MYB33-RELATED"/>
    <property type="match status" value="1"/>
</dbReference>
<dbReference type="GO" id="GO:0030154">
    <property type="term" value="P:cell differentiation"/>
    <property type="evidence" value="ECO:0007669"/>
    <property type="project" value="UniProtKB-KW"/>
</dbReference>
<dbReference type="InterPro" id="IPR001005">
    <property type="entry name" value="SANT/Myb"/>
</dbReference>
<keyword evidence="6" id="KW-0238">DNA-binding</keyword>
<evidence type="ECO:0000259" key="13">
    <source>
        <dbReference type="PROSITE" id="PS50090"/>
    </source>
</evidence>
<dbReference type="SMART" id="SM00717">
    <property type="entry name" value="SANT"/>
    <property type="match status" value="2"/>
</dbReference>
<comment type="subcellular location">
    <subcellularLocation>
        <location evidence="1">Nucleus</location>
    </subcellularLocation>
</comment>
<dbReference type="PROSITE" id="PS50090">
    <property type="entry name" value="MYB_LIKE"/>
    <property type="match status" value="2"/>
</dbReference>
<dbReference type="GO" id="GO:0005634">
    <property type="term" value="C:nucleus"/>
    <property type="evidence" value="ECO:0007669"/>
    <property type="project" value="UniProtKB-SubCell"/>
</dbReference>
<dbReference type="InterPro" id="IPR017930">
    <property type="entry name" value="Myb_dom"/>
</dbReference>
<evidence type="ECO:0000256" key="5">
    <source>
        <dbReference type="ARBA" id="ARBA00023089"/>
    </source>
</evidence>